<accession>A0A518G2N2</accession>
<proteinExistence type="predicted"/>
<gene>
    <name evidence="1" type="ORF">Q31a_11600</name>
</gene>
<evidence type="ECO:0000313" key="1">
    <source>
        <dbReference type="EMBL" id="QDV22867.1"/>
    </source>
</evidence>
<dbReference type="Proteomes" id="UP000318017">
    <property type="component" value="Chromosome"/>
</dbReference>
<organism evidence="1 2">
    <name type="scientific">Aureliella helgolandensis</name>
    <dbReference type="NCBI Taxonomy" id="2527968"/>
    <lineage>
        <taxon>Bacteria</taxon>
        <taxon>Pseudomonadati</taxon>
        <taxon>Planctomycetota</taxon>
        <taxon>Planctomycetia</taxon>
        <taxon>Pirellulales</taxon>
        <taxon>Pirellulaceae</taxon>
        <taxon>Aureliella</taxon>
    </lineage>
</organism>
<sequence length="100" mass="11022">MTEKRVSLTQYRALNEAMTALVAAGEEAVRRLEESGADSVQASNYETALRGFNYLTNFIEATAGTATTERSRAILQPIFDELAQVKQDKAKYASKRGSDE</sequence>
<dbReference type="KEGG" id="ahel:Q31a_11600"/>
<keyword evidence="2" id="KW-1185">Reference proteome</keyword>
<protein>
    <submittedName>
        <fullName evidence="1">Uncharacterized protein</fullName>
    </submittedName>
</protein>
<dbReference type="EMBL" id="CP036298">
    <property type="protein sequence ID" value="QDV22867.1"/>
    <property type="molecule type" value="Genomic_DNA"/>
</dbReference>
<reference evidence="1 2" key="1">
    <citation type="submission" date="2019-02" db="EMBL/GenBank/DDBJ databases">
        <title>Deep-cultivation of Planctomycetes and their phenomic and genomic characterization uncovers novel biology.</title>
        <authorList>
            <person name="Wiegand S."/>
            <person name="Jogler M."/>
            <person name="Boedeker C."/>
            <person name="Pinto D."/>
            <person name="Vollmers J."/>
            <person name="Rivas-Marin E."/>
            <person name="Kohn T."/>
            <person name="Peeters S.H."/>
            <person name="Heuer A."/>
            <person name="Rast P."/>
            <person name="Oberbeckmann S."/>
            <person name="Bunk B."/>
            <person name="Jeske O."/>
            <person name="Meyerdierks A."/>
            <person name="Storesund J.E."/>
            <person name="Kallscheuer N."/>
            <person name="Luecker S."/>
            <person name="Lage O.M."/>
            <person name="Pohl T."/>
            <person name="Merkel B.J."/>
            <person name="Hornburger P."/>
            <person name="Mueller R.-W."/>
            <person name="Bruemmer F."/>
            <person name="Labrenz M."/>
            <person name="Spormann A.M."/>
            <person name="Op den Camp H."/>
            <person name="Overmann J."/>
            <person name="Amann R."/>
            <person name="Jetten M.S.M."/>
            <person name="Mascher T."/>
            <person name="Medema M.H."/>
            <person name="Devos D.P."/>
            <person name="Kaster A.-K."/>
            <person name="Ovreas L."/>
            <person name="Rohde M."/>
            <person name="Galperin M.Y."/>
            <person name="Jogler C."/>
        </authorList>
    </citation>
    <scope>NUCLEOTIDE SEQUENCE [LARGE SCALE GENOMIC DNA]</scope>
    <source>
        <strain evidence="1 2">Q31a</strain>
    </source>
</reference>
<dbReference type="AlphaFoldDB" id="A0A518G2N2"/>
<dbReference type="RefSeq" id="WP_145075077.1">
    <property type="nucleotide sequence ID" value="NZ_CP036298.1"/>
</dbReference>
<evidence type="ECO:0000313" key="2">
    <source>
        <dbReference type="Proteomes" id="UP000318017"/>
    </source>
</evidence>
<name>A0A518G2N2_9BACT</name>